<evidence type="ECO:0000313" key="8">
    <source>
        <dbReference type="Proteomes" id="UP000324800"/>
    </source>
</evidence>
<keyword evidence="3" id="KW-0498">Mitosis</keyword>
<dbReference type="InterPro" id="IPR011989">
    <property type="entry name" value="ARM-like"/>
</dbReference>
<dbReference type="GO" id="GO:0005634">
    <property type="term" value="C:nucleus"/>
    <property type="evidence" value="ECO:0007669"/>
    <property type="project" value="UniProtKB-SubCell"/>
</dbReference>
<organism evidence="7 8">
    <name type="scientific">Streblomastix strix</name>
    <dbReference type="NCBI Taxonomy" id="222440"/>
    <lineage>
        <taxon>Eukaryota</taxon>
        <taxon>Metamonada</taxon>
        <taxon>Preaxostyla</taxon>
        <taxon>Oxymonadida</taxon>
        <taxon>Streblomastigidae</taxon>
        <taxon>Streblomastix</taxon>
    </lineage>
</organism>
<gene>
    <name evidence="7" type="ORF">EZS28_014210</name>
</gene>
<feature type="region of interest" description="Disordered" evidence="6">
    <location>
        <begin position="227"/>
        <end position="273"/>
    </location>
</feature>
<feature type="compositionally biased region" description="Acidic residues" evidence="6">
    <location>
        <begin position="227"/>
        <end position="238"/>
    </location>
</feature>
<evidence type="ECO:0000256" key="2">
    <source>
        <dbReference type="ARBA" id="ARBA00022618"/>
    </source>
</evidence>
<dbReference type="InterPro" id="IPR039776">
    <property type="entry name" value="Pds5"/>
</dbReference>
<dbReference type="Proteomes" id="UP000324800">
    <property type="component" value="Unassembled WGS sequence"/>
</dbReference>
<dbReference type="PANTHER" id="PTHR12663:SF0">
    <property type="entry name" value="PRECOCIOUS DISSOCIATION OF SISTERS 5, ISOFORM A"/>
    <property type="match status" value="1"/>
</dbReference>
<keyword evidence="5" id="KW-0131">Cell cycle</keyword>
<feature type="compositionally biased region" description="Low complexity" evidence="6">
    <location>
        <begin position="441"/>
        <end position="462"/>
    </location>
</feature>
<feature type="compositionally biased region" description="Basic and acidic residues" evidence="6">
    <location>
        <begin position="239"/>
        <end position="249"/>
    </location>
</feature>
<dbReference type="Gene3D" id="1.25.10.10">
    <property type="entry name" value="Leucine-rich Repeat Variant"/>
    <property type="match status" value="1"/>
</dbReference>
<keyword evidence="2" id="KW-0132">Cell division</keyword>
<evidence type="ECO:0000256" key="3">
    <source>
        <dbReference type="ARBA" id="ARBA00022776"/>
    </source>
</evidence>
<evidence type="ECO:0000256" key="4">
    <source>
        <dbReference type="ARBA" id="ARBA00023242"/>
    </source>
</evidence>
<sequence>MQFPTDEAGRLNLLQTWLSTEHDKLEITAELCDFCIKCLYSAKDVQMMSLCMIFDILKRSPQNIPFNMLQQRIIFENFSPKLKLLLQNPRSKNYQRMYLLLEQAQSMKFYNLIMDLHDNDLILETYETLLSIPNEQNAGACSGHLATIISSLIENSEEISSDLMNILLTSLAKVRDEQSNIYASAVVQDIFLRCALQLQRPLSQFFKTMVFDPLRTYENRIKELEEAQEAEENMEEDKDNGHQEGEQKLQGKQKAKQKQMDIEPQKNKTKQKIKPQPFEVEDIYFELIETLHCAAPISLVYVYAHIEAAMRSPFHLNRLPFIKLAIRLVCQSSQQETQSSSSSLYQLSLNAKTVTDLESNAPQLINTLIGRFQDASEIIRLLCCESAAAIVKAKPQSLFNPIIIQIVLRVEDLNTSVRSSAICSLILIILDHPFDIPTDPSLKSSTSSPYSSQQSTPSTTPSRGLAHHPISISSQNSEVYSAVRTCITRLRDRKIVVRHDAAVSLSLLFLHFFNTGAFDNFMPMPLTNIPSFGLQNTFRSEFDDKLQNSDLVCASTLEAEEVLRKYRKQFIAIPSEIMKMALRWDSISFSMYLIEDCYLPLGTSAELRAWNLLRLYVLLDTDGRDSLFNFIRIRKKIIDTFINYLIMKKQIMTTTHREQSDQQEKYKIALQSYFSSLLNYFKLIQPLQSNSVGSDSTQSKGASKGLKGHLSPLPLTDTLSIIDDALNSDICDEWLELINGCTKPGKSNIQLRAEAASVSSSIIASLNEFEEEKNEKQKDKKKSASVSPTSFNAAAVVELVRWSCFFLCTSDALSGLIRIIAGLSEYAGSEFMFTSSLQQIMESFDEQDVLQNRKWGQRDNIQRGYNFEMEKISNRKVKEDKMIIDLDDENDDQDSILSPQNKKKRNRKEINEDDNIDKHFINEANHFSTICSVDEILQISNNRDEINIGKSKEIIKSPKARKPNLDEKQKGKKKKRKTKGKDDSEEIDSEQEIEAQGQKRRRLNDSVDEQVADSFAFQQIKYSDKNQGFQIKNLMEKDDDDNESSSNQFNLKYQQSAKIAIRNGMELFSHILCNFPLLLEGIRQEEDNEENENISDNLSSVIGNAIHLVHQCSVNSNPVSLSNEAEIKSIPNSLNKDNMDNNKNNKFLQELCFLSQAEKQYPSLMLCSPYDHSSDEKDIPIIQPGGKQDYQQPFTSFLLE</sequence>
<feature type="region of interest" description="Disordered" evidence="6">
    <location>
        <begin position="441"/>
        <end position="469"/>
    </location>
</feature>
<feature type="compositionally biased region" description="Basic residues" evidence="6">
    <location>
        <begin position="970"/>
        <end position="979"/>
    </location>
</feature>
<evidence type="ECO:0000256" key="5">
    <source>
        <dbReference type="ARBA" id="ARBA00023306"/>
    </source>
</evidence>
<feature type="region of interest" description="Disordered" evidence="6">
    <location>
        <begin position="890"/>
        <end position="910"/>
    </location>
</feature>
<proteinExistence type="predicted"/>
<evidence type="ECO:0000313" key="7">
    <source>
        <dbReference type="EMBL" id="KAA6390262.1"/>
    </source>
</evidence>
<dbReference type="GO" id="GO:0000785">
    <property type="term" value="C:chromatin"/>
    <property type="evidence" value="ECO:0007669"/>
    <property type="project" value="TreeGrafter"/>
</dbReference>
<accession>A0A5J4W6F2</accession>
<evidence type="ECO:0000256" key="6">
    <source>
        <dbReference type="SAM" id="MobiDB-lite"/>
    </source>
</evidence>
<feature type="compositionally biased region" description="Acidic residues" evidence="6">
    <location>
        <begin position="983"/>
        <end position="993"/>
    </location>
</feature>
<dbReference type="InterPro" id="IPR016024">
    <property type="entry name" value="ARM-type_fold"/>
</dbReference>
<keyword evidence="4" id="KW-0539">Nucleus</keyword>
<dbReference type="Pfam" id="PF20168">
    <property type="entry name" value="PDS5"/>
    <property type="match status" value="2"/>
</dbReference>
<dbReference type="PANTHER" id="PTHR12663">
    <property type="entry name" value="ANDROGEN INDUCED INHIBITOR OF PROLIFERATION AS3 / PDS5-RELATED"/>
    <property type="match status" value="1"/>
</dbReference>
<name>A0A5J4W6F2_9EUKA</name>
<comment type="caution">
    <text evidence="7">The sequence shown here is derived from an EMBL/GenBank/DDBJ whole genome shotgun (WGS) entry which is preliminary data.</text>
</comment>
<dbReference type="GO" id="GO:0006281">
    <property type="term" value="P:DNA repair"/>
    <property type="evidence" value="ECO:0007669"/>
    <property type="project" value="TreeGrafter"/>
</dbReference>
<reference evidence="7 8" key="1">
    <citation type="submission" date="2019-03" db="EMBL/GenBank/DDBJ databases">
        <title>Single cell metagenomics reveals metabolic interactions within the superorganism composed of flagellate Streblomastix strix and complex community of Bacteroidetes bacteria on its surface.</title>
        <authorList>
            <person name="Treitli S.C."/>
            <person name="Kolisko M."/>
            <person name="Husnik F."/>
            <person name="Keeling P."/>
            <person name="Hampl V."/>
        </authorList>
    </citation>
    <scope>NUCLEOTIDE SEQUENCE [LARGE SCALE GENOMIC DNA]</scope>
    <source>
        <strain evidence="7">ST1C</strain>
    </source>
</reference>
<dbReference type="GO" id="GO:0051301">
    <property type="term" value="P:cell division"/>
    <property type="evidence" value="ECO:0007669"/>
    <property type="project" value="UniProtKB-KW"/>
</dbReference>
<protein>
    <submittedName>
        <fullName evidence="7">Uncharacterized protein</fullName>
    </submittedName>
</protein>
<feature type="region of interest" description="Disordered" evidence="6">
    <location>
        <begin position="950"/>
        <end position="1005"/>
    </location>
</feature>
<comment type="subcellular location">
    <subcellularLocation>
        <location evidence="1">Nucleus</location>
    </subcellularLocation>
</comment>
<feature type="non-terminal residue" evidence="7">
    <location>
        <position position="1200"/>
    </location>
</feature>
<dbReference type="SUPFAM" id="SSF48371">
    <property type="entry name" value="ARM repeat"/>
    <property type="match status" value="1"/>
</dbReference>
<dbReference type="AlphaFoldDB" id="A0A5J4W6F2"/>
<evidence type="ECO:0000256" key="1">
    <source>
        <dbReference type="ARBA" id="ARBA00004123"/>
    </source>
</evidence>
<dbReference type="EMBL" id="SNRW01003281">
    <property type="protein sequence ID" value="KAA6390262.1"/>
    <property type="molecule type" value="Genomic_DNA"/>
</dbReference>
<dbReference type="GO" id="GO:0007064">
    <property type="term" value="P:mitotic sister chromatid cohesion"/>
    <property type="evidence" value="ECO:0007669"/>
    <property type="project" value="InterPro"/>
</dbReference>